<sequence>MWLLLAIFIVVKLLVFHKMKNMHIDLHNNKLCPTGYHGLVGDPFDCNVYYSCPRKTHFYCPPNQQFDLEQQSCIPNDLNDDSCMARKYRSLLL</sequence>
<dbReference type="InterPro" id="IPR036508">
    <property type="entry name" value="Chitin-bd_dom_sf"/>
</dbReference>
<dbReference type="SUPFAM" id="SSF57625">
    <property type="entry name" value="Invertebrate chitin-binding proteins"/>
    <property type="match status" value="1"/>
</dbReference>
<dbReference type="EMBL" id="DQ017380">
    <property type="protein sequence ID" value="AAZ67384.1"/>
    <property type="molecule type" value="Genomic_DNA"/>
</dbReference>
<dbReference type="GO" id="GO:0005576">
    <property type="term" value="C:extracellular region"/>
    <property type="evidence" value="ECO:0007669"/>
    <property type="project" value="InterPro"/>
</dbReference>
<dbReference type="PROSITE" id="PS50940">
    <property type="entry name" value="CHIT_BIND_II"/>
    <property type="match status" value="1"/>
</dbReference>
<dbReference type="KEGG" id="vg:5142058"/>
<dbReference type="GeneID" id="5142058"/>
<evidence type="ECO:0000313" key="2">
    <source>
        <dbReference type="EMBL" id="AAZ67384.1"/>
    </source>
</evidence>
<accession>Q462F2</accession>
<reference evidence="2 3" key="1">
    <citation type="journal article" date="2005" name="Virology">
        <title>Sequence analysis of the complete genome of Trichoplusia ni single nucleopolyhedrovirus and the identification of a baculoviral photolyase gene.</title>
        <authorList>
            <person name="Willis L.G."/>
            <person name="Seipp R."/>
            <person name="Siepp R."/>
            <person name="Stewart T.M."/>
            <person name="Erlandson M.A."/>
            <person name="Theilmann D.A."/>
        </authorList>
    </citation>
    <scope>NUCLEOTIDE SEQUENCE [LARGE SCALE GENOMIC DNA]</scope>
</reference>
<evidence type="ECO:0000259" key="1">
    <source>
        <dbReference type="PROSITE" id="PS50940"/>
    </source>
</evidence>
<organism evidence="2 3">
    <name type="scientific">Trichoplusia ni single nucleopolyhedrovirus</name>
    <dbReference type="NCBI Taxonomy" id="332054"/>
    <lineage>
        <taxon>Viruses</taxon>
        <taxon>Viruses incertae sedis</taxon>
        <taxon>Naldaviricetes</taxon>
        <taxon>Lefavirales</taxon>
        <taxon>Baculoviridae</taxon>
        <taxon>Alphabaculovirus</taxon>
        <taxon>Alphabaculovirus trini</taxon>
    </lineage>
</organism>
<dbReference type="CAZy" id="CBM14">
    <property type="family name" value="Carbohydrate-Binding Module Family 14"/>
</dbReference>
<dbReference type="SMART" id="SM00494">
    <property type="entry name" value="ChtBD2"/>
    <property type="match status" value="1"/>
</dbReference>
<dbReference type="InterPro" id="IPR002557">
    <property type="entry name" value="Chitin-bd_dom"/>
</dbReference>
<keyword evidence="3" id="KW-1185">Reference proteome</keyword>
<dbReference type="RefSeq" id="YP_308903.1">
    <property type="nucleotide sequence ID" value="NC_007383.1"/>
</dbReference>
<name>Q462F2_9ABAC</name>
<feature type="domain" description="Chitin-binding type-2" evidence="1">
    <location>
        <begin position="29"/>
        <end position="85"/>
    </location>
</feature>
<dbReference type="Proteomes" id="UP000207582">
    <property type="component" value="Segment"/>
</dbReference>
<proteinExistence type="predicted"/>
<dbReference type="GO" id="GO:0008061">
    <property type="term" value="F:chitin binding"/>
    <property type="evidence" value="ECO:0007669"/>
    <property type="project" value="InterPro"/>
</dbReference>
<dbReference type="Pfam" id="PF01607">
    <property type="entry name" value="CBM_14"/>
    <property type="match status" value="1"/>
</dbReference>
<evidence type="ECO:0000313" key="3">
    <source>
        <dbReference type="Proteomes" id="UP000207582"/>
    </source>
</evidence>
<dbReference type="OrthoDB" id="24819at10239"/>
<protein>
    <submittedName>
        <fullName evidence="2">Orf14</fullName>
    </submittedName>
</protein>